<dbReference type="SUPFAM" id="SSF53067">
    <property type="entry name" value="Actin-like ATPase domain"/>
    <property type="match status" value="1"/>
</dbReference>
<protein>
    <recommendedName>
        <fullName evidence="3">ROK family protein</fullName>
    </recommendedName>
</protein>
<proteinExistence type="predicted"/>
<name>A0ABP9SAL2_9ACTN</name>
<reference evidence="2" key="1">
    <citation type="journal article" date="2019" name="Int. J. Syst. Evol. Microbiol.">
        <title>The Global Catalogue of Microorganisms (GCM) 10K type strain sequencing project: providing services to taxonomists for standard genome sequencing and annotation.</title>
        <authorList>
            <consortium name="The Broad Institute Genomics Platform"/>
            <consortium name="The Broad Institute Genome Sequencing Center for Infectious Disease"/>
            <person name="Wu L."/>
            <person name="Ma J."/>
        </authorList>
    </citation>
    <scope>NUCLEOTIDE SEQUENCE [LARGE SCALE GENOMIC DNA]</scope>
    <source>
        <strain evidence="2">JCM 18304</strain>
    </source>
</reference>
<dbReference type="InterPro" id="IPR043129">
    <property type="entry name" value="ATPase_NBD"/>
</dbReference>
<evidence type="ECO:0008006" key="3">
    <source>
        <dbReference type="Google" id="ProtNLM"/>
    </source>
</evidence>
<organism evidence="1 2">
    <name type="scientific">Rugosimonospora acidiphila</name>
    <dbReference type="NCBI Taxonomy" id="556531"/>
    <lineage>
        <taxon>Bacteria</taxon>
        <taxon>Bacillati</taxon>
        <taxon>Actinomycetota</taxon>
        <taxon>Actinomycetes</taxon>
        <taxon>Micromonosporales</taxon>
        <taxon>Micromonosporaceae</taxon>
        <taxon>Rugosimonospora</taxon>
    </lineage>
</organism>
<dbReference type="Gene3D" id="3.30.420.40">
    <property type="match status" value="1"/>
</dbReference>
<comment type="caution">
    <text evidence="1">The sequence shown here is derived from an EMBL/GenBank/DDBJ whole genome shotgun (WGS) entry which is preliminary data.</text>
</comment>
<dbReference type="RefSeq" id="WP_345634487.1">
    <property type="nucleotide sequence ID" value="NZ_BAABJQ010000019.1"/>
</dbReference>
<dbReference type="EMBL" id="BAABJQ010000019">
    <property type="protein sequence ID" value="GAA5193501.1"/>
    <property type="molecule type" value="Genomic_DNA"/>
</dbReference>
<gene>
    <name evidence="1" type="ORF">GCM10023322_55670</name>
</gene>
<sequence length="89" mass="9297">MSSFATASYKANRLLGRTLAPWLRRFEASVLVLGGGISAAWQFVAPPLGQGIRSADAEVAGRVTVVRSPDAETSALRGAALRASALAQR</sequence>
<dbReference type="Proteomes" id="UP001501570">
    <property type="component" value="Unassembled WGS sequence"/>
</dbReference>
<accession>A0ABP9SAL2</accession>
<keyword evidence="2" id="KW-1185">Reference proteome</keyword>
<evidence type="ECO:0000313" key="2">
    <source>
        <dbReference type="Proteomes" id="UP001501570"/>
    </source>
</evidence>
<evidence type="ECO:0000313" key="1">
    <source>
        <dbReference type="EMBL" id="GAA5193501.1"/>
    </source>
</evidence>